<dbReference type="EMBL" id="MKFU01000023">
    <property type="protein sequence ID" value="OHY91261.1"/>
    <property type="molecule type" value="Genomic_DNA"/>
</dbReference>
<dbReference type="AlphaFoldDB" id="A0A1S2CU82"/>
<dbReference type="Gene3D" id="2.60.120.370">
    <property type="entry name" value="YhcH/YjgK/YiaL"/>
    <property type="match status" value="1"/>
</dbReference>
<dbReference type="OrthoDB" id="6196468at2"/>
<protein>
    <recommendedName>
        <fullName evidence="3">YhcH/YjgK/YiaL family protein</fullName>
    </recommendedName>
</protein>
<reference evidence="1 2" key="1">
    <citation type="submission" date="2016-09" db="EMBL/GenBank/DDBJ databases">
        <title>Draft Genome Sequence of Aeromonas sobria Strain 08005, Isolated from Sick Rana catesbeiana.</title>
        <authorList>
            <person name="Yang Q."/>
        </authorList>
    </citation>
    <scope>NUCLEOTIDE SEQUENCE [LARGE SCALE GENOMIC DNA]</scope>
    <source>
        <strain evidence="1 2">08005</strain>
    </source>
</reference>
<comment type="caution">
    <text evidence="1">The sequence shown here is derived from an EMBL/GenBank/DDBJ whole genome shotgun (WGS) entry which is preliminary data.</text>
</comment>
<accession>A0A1S2CU82</accession>
<dbReference type="InterPro" id="IPR037012">
    <property type="entry name" value="NanQ/TabA/YiaL_sf"/>
</dbReference>
<name>A0A1S2CU82_AERSO</name>
<dbReference type="STRING" id="646.BJD16_04775"/>
<proteinExistence type="predicted"/>
<dbReference type="PANTHER" id="PTHR34986">
    <property type="entry name" value="EVOLVED BETA-GALACTOSIDASE SUBUNIT BETA"/>
    <property type="match status" value="1"/>
</dbReference>
<dbReference type="GeneID" id="58922077"/>
<evidence type="ECO:0000313" key="2">
    <source>
        <dbReference type="Proteomes" id="UP000179934"/>
    </source>
</evidence>
<dbReference type="InterPro" id="IPR004375">
    <property type="entry name" value="NanQ/TabA/YiaL"/>
</dbReference>
<dbReference type="GO" id="GO:0044010">
    <property type="term" value="P:single-species biofilm formation"/>
    <property type="evidence" value="ECO:0007669"/>
    <property type="project" value="TreeGrafter"/>
</dbReference>
<dbReference type="PANTHER" id="PTHR34986:SF4">
    <property type="entry name" value="EVOLVED BETA-GALACTOSIDASE SUBUNIT BETA-RELATED"/>
    <property type="match status" value="1"/>
</dbReference>
<sequence>MIIGNMNQLGMAMLPTPLLQLLQREECSHQHLLTQQDGKFDIIENDVFYLISNPTTAPEDSLKSEFHDQFIDIQILLCGQEIIATSAAITSPYSYQETKPDLIFIDQDEITNRILLSAGDFAIFYPGEVHRPTCQVNTSEKIKKAVFKVSKTWLANQ</sequence>
<dbReference type="RefSeq" id="WP_042020317.1">
    <property type="nucleotide sequence ID" value="NZ_CDBW01000016.1"/>
</dbReference>
<dbReference type="Pfam" id="PF04074">
    <property type="entry name" value="DUF386"/>
    <property type="match status" value="1"/>
</dbReference>
<organism evidence="1 2">
    <name type="scientific">Aeromonas sobria</name>
    <dbReference type="NCBI Taxonomy" id="646"/>
    <lineage>
        <taxon>Bacteria</taxon>
        <taxon>Pseudomonadati</taxon>
        <taxon>Pseudomonadota</taxon>
        <taxon>Gammaproteobacteria</taxon>
        <taxon>Aeromonadales</taxon>
        <taxon>Aeromonadaceae</taxon>
        <taxon>Aeromonas</taxon>
    </lineage>
</organism>
<dbReference type="Proteomes" id="UP000179934">
    <property type="component" value="Unassembled WGS sequence"/>
</dbReference>
<gene>
    <name evidence="1" type="ORF">BJD16_04775</name>
</gene>
<dbReference type="NCBIfam" id="TIGR00022">
    <property type="entry name" value="YhcH/YjgK/YiaL family protein"/>
    <property type="match status" value="1"/>
</dbReference>
<dbReference type="SUPFAM" id="SSF51197">
    <property type="entry name" value="Clavaminate synthase-like"/>
    <property type="match status" value="1"/>
</dbReference>
<evidence type="ECO:0008006" key="3">
    <source>
        <dbReference type="Google" id="ProtNLM"/>
    </source>
</evidence>
<dbReference type="GO" id="GO:0005829">
    <property type="term" value="C:cytosol"/>
    <property type="evidence" value="ECO:0007669"/>
    <property type="project" value="TreeGrafter"/>
</dbReference>
<evidence type="ECO:0000313" key="1">
    <source>
        <dbReference type="EMBL" id="OHY91261.1"/>
    </source>
</evidence>